<proteinExistence type="predicted"/>
<accession>A0A0A9BI39</accession>
<reference evidence="1" key="1">
    <citation type="submission" date="2014-09" db="EMBL/GenBank/DDBJ databases">
        <authorList>
            <person name="Magalhaes I.L.F."/>
            <person name="Oliveira U."/>
            <person name="Santos F.R."/>
            <person name="Vidigal T.H.D.A."/>
            <person name="Brescovit A.D."/>
            <person name="Santos A.J."/>
        </authorList>
    </citation>
    <scope>NUCLEOTIDE SEQUENCE</scope>
    <source>
        <tissue evidence="1">Shoot tissue taken approximately 20 cm above the soil surface</tissue>
    </source>
</reference>
<evidence type="ECO:0000313" key="1">
    <source>
        <dbReference type="EMBL" id="JAD60900.1"/>
    </source>
</evidence>
<organism evidence="1">
    <name type="scientific">Arundo donax</name>
    <name type="common">Giant reed</name>
    <name type="synonym">Donax arundinaceus</name>
    <dbReference type="NCBI Taxonomy" id="35708"/>
    <lineage>
        <taxon>Eukaryota</taxon>
        <taxon>Viridiplantae</taxon>
        <taxon>Streptophyta</taxon>
        <taxon>Embryophyta</taxon>
        <taxon>Tracheophyta</taxon>
        <taxon>Spermatophyta</taxon>
        <taxon>Magnoliopsida</taxon>
        <taxon>Liliopsida</taxon>
        <taxon>Poales</taxon>
        <taxon>Poaceae</taxon>
        <taxon>PACMAD clade</taxon>
        <taxon>Arundinoideae</taxon>
        <taxon>Arundineae</taxon>
        <taxon>Arundo</taxon>
    </lineage>
</organism>
<name>A0A0A9BI39_ARUDO</name>
<sequence>MQQEGHAMVVVGSILSFSRSRLQSFPPVLVCSHISAASAHYNLLFWPQQCLRTLSLSQS</sequence>
<reference evidence="1" key="2">
    <citation type="journal article" date="2015" name="Data Brief">
        <title>Shoot transcriptome of the giant reed, Arundo donax.</title>
        <authorList>
            <person name="Barrero R.A."/>
            <person name="Guerrero F.D."/>
            <person name="Moolhuijzen P."/>
            <person name="Goolsby J.A."/>
            <person name="Tidwell J."/>
            <person name="Bellgard S.E."/>
            <person name="Bellgard M.I."/>
        </authorList>
    </citation>
    <scope>NUCLEOTIDE SEQUENCE</scope>
    <source>
        <tissue evidence="1">Shoot tissue taken approximately 20 cm above the soil surface</tissue>
    </source>
</reference>
<dbReference type="AlphaFoldDB" id="A0A0A9BI39"/>
<protein>
    <submittedName>
        <fullName evidence="1">Uncharacterized protein</fullName>
    </submittedName>
</protein>
<dbReference type="EMBL" id="GBRH01236995">
    <property type="protein sequence ID" value="JAD60900.1"/>
    <property type="molecule type" value="Transcribed_RNA"/>
</dbReference>